<dbReference type="InterPro" id="IPR002376">
    <property type="entry name" value="Formyl_transf_N"/>
</dbReference>
<evidence type="ECO:0000256" key="1">
    <source>
        <dbReference type="ARBA" id="ARBA00010699"/>
    </source>
</evidence>
<dbReference type="Pfam" id="PF02911">
    <property type="entry name" value="Formyl_trans_C"/>
    <property type="match status" value="1"/>
</dbReference>
<feature type="domain" description="Formyl transferase N-terminal" evidence="6">
    <location>
        <begin position="1"/>
        <end position="180"/>
    </location>
</feature>
<dbReference type="SUPFAM" id="SSF53328">
    <property type="entry name" value="Formyltransferase"/>
    <property type="match status" value="1"/>
</dbReference>
<comment type="similarity">
    <text evidence="1 5">Belongs to the Fmt family.</text>
</comment>
<dbReference type="PANTHER" id="PTHR11138:SF5">
    <property type="entry name" value="METHIONYL-TRNA FORMYLTRANSFERASE, MITOCHONDRIAL"/>
    <property type="match status" value="1"/>
</dbReference>
<dbReference type="PANTHER" id="PTHR11138">
    <property type="entry name" value="METHIONYL-TRNA FORMYLTRANSFERASE"/>
    <property type="match status" value="1"/>
</dbReference>
<sequence>MRIVFAGTPDFAAVALKALLQAGHQVVGVYSQPDRPAGRGRRLTPSPVKQVALDAGIPVFQPLNFKDDQSREELAALAPDVMIVAAYGLILPKAVLETPRLGCLNIHASLLPRWRGAAPIQRAIAAGDEETGITIMQMDVGLDTGDMLLKTSTAITPADTGGSLHDRLADMGGEAIVKALTQLAAGTLVAEPQDDNLANYAHKLSKDEGHIDWSRAATAIDRQIRAFNPWPGSYTDTADGQRVRIHQVEVLASNPQATPGTIIGREREGIDVRCGDGGLRIHQLQLPGSRAQSVNDLINGGKPLLLVGEELH</sequence>
<dbReference type="InterPro" id="IPR041711">
    <property type="entry name" value="Met-tRNA-FMT_N"/>
</dbReference>
<evidence type="ECO:0000259" key="7">
    <source>
        <dbReference type="Pfam" id="PF02911"/>
    </source>
</evidence>
<evidence type="ECO:0000259" key="6">
    <source>
        <dbReference type="Pfam" id="PF00551"/>
    </source>
</evidence>
<evidence type="ECO:0000313" key="9">
    <source>
        <dbReference type="Proteomes" id="UP000199675"/>
    </source>
</evidence>
<keyword evidence="9" id="KW-1185">Reference proteome</keyword>
<name>A0A1H2WCT9_9GAMM</name>
<dbReference type="EMBL" id="FNNE01000004">
    <property type="protein sequence ID" value="SDW78345.1"/>
    <property type="molecule type" value="Genomic_DNA"/>
</dbReference>
<dbReference type="NCBIfam" id="TIGR00460">
    <property type="entry name" value="fmt"/>
    <property type="match status" value="1"/>
</dbReference>
<protein>
    <recommendedName>
        <fullName evidence="2 5">Methionyl-tRNA formyltransferase</fullName>
        <ecNumber evidence="2 5">2.1.2.9</ecNumber>
    </recommendedName>
</protein>
<dbReference type="SUPFAM" id="SSF50486">
    <property type="entry name" value="FMT C-terminal domain-like"/>
    <property type="match status" value="1"/>
</dbReference>
<proteinExistence type="inferred from homology"/>
<dbReference type="InterPro" id="IPR044135">
    <property type="entry name" value="Met-tRNA-FMT_C"/>
</dbReference>
<dbReference type="Pfam" id="PF00551">
    <property type="entry name" value="Formyl_trans_N"/>
    <property type="match status" value="1"/>
</dbReference>
<evidence type="ECO:0000256" key="4">
    <source>
        <dbReference type="ARBA" id="ARBA00022917"/>
    </source>
</evidence>
<dbReference type="Gene3D" id="3.40.50.12230">
    <property type="match status" value="1"/>
</dbReference>
<gene>
    <name evidence="5" type="primary">fmt</name>
    <name evidence="8" type="ORF">SAMN04487960_104120</name>
</gene>
<comment type="function">
    <text evidence="5">Attaches a formyl group to the free amino group of methionyl-tRNA(fMet). The formyl group appears to play a dual role in the initiator identity of N-formylmethionyl-tRNA by promoting its recognition by IF2 and preventing the misappropriation of this tRNA by the elongation apparatus.</text>
</comment>
<dbReference type="STRING" id="488533.SAMN04487960_104120"/>
<dbReference type="HAMAP" id="MF_00182">
    <property type="entry name" value="Formyl_trans"/>
    <property type="match status" value="1"/>
</dbReference>
<dbReference type="PROSITE" id="PS00373">
    <property type="entry name" value="GART"/>
    <property type="match status" value="1"/>
</dbReference>
<dbReference type="InterPro" id="IPR011034">
    <property type="entry name" value="Formyl_transferase-like_C_sf"/>
</dbReference>
<dbReference type="AlphaFoldDB" id="A0A1H2WCT9"/>
<evidence type="ECO:0000256" key="5">
    <source>
        <dbReference type="HAMAP-Rule" id="MF_00182"/>
    </source>
</evidence>
<accession>A0A1H2WCT9</accession>
<dbReference type="FunFam" id="3.40.50.12230:FF:000001">
    <property type="entry name" value="Methionyl-tRNA formyltransferase"/>
    <property type="match status" value="1"/>
</dbReference>
<dbReference type="InterPro" id="IPR001555">
    <property type="entry name" value="GART_AS"/>
</dbReference>
<feature type="domain" description="Formyl transferase C-terminal" evidence="7">
    <location>
        <begin position="203"/>
        <end position="300"/>
    </location>
</feature>
<dbReference type="CDD" id="cd08704">
    <property type="entry name" value="Met_tRNA_FMT_C"/>
    <property type="match status" value="1"/>
</dbReference>
<dbReference type="InterPro" id="IPR005793">
    <property type="entry name" value="Formyl_trans_C"/>
</dbReference>
<keyword evidence="3 5" id="KW-0808">Transferase</keyword>
<feature type="binding site" evidence="5">
    <location>
        <begin position="109"/>
        <end position="112"/>
    </location>
    <ligand>
        <name>(6S)-5,6,7,8-tetrahydrofolate</name>
        <dbReference type="ChEBI" id="CHEBI:57453"/>
    </ligand>
</feature>
<dbReference type="EC" id="2.1.2.9" evidence="2 5"/>
<dbReference type="RefSeq" id="WP_091812581.1">
    <property type="nucleotide sequence ID" value="NZ_FNNE01000004.1"/>
</dbReference>
<evidence type="ECO:0000313" key="8">
    <source>
        <dbReference type="EMBL" id="SDW78345.1"/>
    </source>
</evidence>
<dbReference type="CDD" id="cd08646">
    <property type="entry name" value="FMT_core_Met-tRNA-FMT_N"/>
    <property type="match status" value="1"/>
</dbReference>
<evidence type="ECO:0000256" key="2">
    <source>
        <dbReference type="ARBA" id="ARBA00012261"/>
    </source>
</evidence>
<dbReference type="InterPro" id="IPR005794">
    <property type="entry name" value="Fmt"/>
</dbReference>
<dbReference type="GO" id="GO:0005829">
    <property type="term" value="C:cytosol"/>
    <property type="evidence" value="ECO:0007669"/>
    <property type="project" value="TreeGrafter"/>
</dbReference>
<dbReference type="InterPro" id="IPR036477">
    <property type="entry name" value="Formyl_transf_N_sf"/>
</dbReference>
<dbReference type="GO" id="GO:0004479">
    <property type="term" value="F:methionyl-tRNA formyltransferase activity"/>
    <property type="evidence" value="ECO:0007669"/>
    <property type="project" value="UniProtKB-UniRule"/>
</dbReference>
<keyword evidence="4 5" id="KW-0648">Protein biosynthesis</keyword>
<evidence type="ECO:0000256" key="3">
    <source>
        <dbReference type="ARBA" id="ARBA00022679"/>
    </source>
</evidence>
<dbReference type="Proteomes" id="UP000199675">
    <property type="component" value="Unassembled WGS sequence"/>
</dbReference>
<comment type="catalytic activity">
    <reaction evidence="5">
        <text>L-methionyl-tRNA(fMet) + (6R)-10-formyltetrahydrofolate = N-formyl-L-methionyl-tRNA(fMet) + (6S)-5,6,7,8-tetrahydrofolate + H(+)</text>
        <dbReference type="Rhea" id="RHEA:24380"/>
        <dbReference type="Rhea" id="RHEA-COMP:9952"/>
        <dbReference type="Rhea" id="RHEA-COMP:9953"/>
        <dbReference type="ChEBI" id="CHEBI:15378"/>
        <dbReference type="ChEBI" id="CHEBI:57453"/>
        <dbReference type="ChEBI" id="CHEBI:78530"/>
        <dbReference type="ChEBI" id="CHEBI:78844"/>
        <dbReference type="ChEBI" id="CHEBI:195366"/>
        <dbReference type="EC" id="2.1.2.9"/>
    </reaction>
</comment>
<reference evidence="8 9" key="1">
    <citation type="submission" date="2016-10" db="EMBL/GenBank/DDBJ databases">
        <authorList>
            <person name="de Groot N.N."/>
        </authorList>
    </citation>
    <scope>NUCLEOTIDE SEQUENCE [LARGE SCALE GENOMIC DNA]</scope>
    <source>
        <strain evidence="8 9">CGMCC 1.7059</strain>
    </source>
</reference>
<dbReference type="FunFam" id="3.40.50.170:FF:000003">
    <property type="entry name" value="Methionyl-tRNA formyltransferase"/>
    <property type="match status" value="1"/>
</dbReference>
<dbReference type="OrthoDB" id="9802815at2"/>
<organism evidence="8 9">
    <name type="scientific">Marinobacter mobilis</name>
    <dbReference type="NCBI Taxonomy" id="488533"/>
    <lineage>
        <taxon>Bacteria</taxon>
        <taxon>Pseudomonadati</taxon>
        <taxon>Pseudomonadota</taxon>
        <taxon>Gammaproteobacteria</taxon>
        <taxon>Pseudomonadales</taxon>
        <taxon>Marinobacteraceae</taxon>
        <taxon>Marinobacter</taxon>
    </lineage>
</organism>